<evidence type="ECO:0000313" key="2">
    <source>
        <dbReference type="Proteomes" id="UP000325440"/>
    </source>
</evidence>
<sequence>MPKRRCVFAPNLKSEFHFLKDADEVGKVFCTIFRVEHLKEFCEYANVEYKNILGSVKTRWLSLLPGITRIIDIYPGLKLYFEEQEKCPTILKSFFNDPISKVWFYFLQSQLKVVCNTVIKIEGDKKSTCKVAEELKILVEKIKNRKNQNFLTSNILSMLNDLKNNNIHIEQVFQSRINEWQKSSAKLEVKWCEIIEYTKAHNIDTTNISAILEYALAMPGTNTAVEKIFSTINVLWTDEKNRFLVETIKSIIDNDVGN</sequence>
<accession>A0A5E4MEX1</accession>
<proteinExistence type="predicted"/>
<dbReference type="EMBL" id="CABPRJ010000541">
    <property type="protein sequence ID" value="VVC30830.1"/>
    <property type="molecule type" value="Genomic_DNA"/>
</dbReference>
<evidence type="ECO:0000313" key="1">
    <source>
        <dbReference type="EMBL" id="VVC30830.1"/>
    </source>
</evidence>
<name>A0A5E4MEX1_9HEMI</name>
<dbReference type="PANTHER" id="PTHR37162:SF1">
    <property type="entry name" value="BED-TYPE DOMAIN-CONTAINING PROTEIN"/>
    <property type="match status" value="1"/>
</dbReference>
<dbReference type="SUPFAM" id="SSF53098">
    <property type="entry name" value="Ribonuclease H-like"/>
    <property type="match status" value="1"/>
</dbReference>
<protein>
    <submittedName>
        <fullName evidence="1">Ribonuclease H-like domain</fullName>
    </submittedName>
</protein>
<organism evidence="1 2">
    <name type="scientific">Cinara cedri</name>
    <dbReference type="NCBI Taxonomy" id="506608"/>
    <lineage>
        <taxon>Eukaryota</taxon>
        <taxon>Metazoa</taxon>
        <taxon>Ecdysozoa</taxon>
        <taxon>Arthropoda</taxon>
        <taxon>Hexapoda</taxon>
        <taxon>Insecta</taxon>
        <taxon>Pterygota</taxon>
        <taxon>Neoptera</taxon>
        <taxon>Paraneoptera</taxon>
        <taxon>Hemiptera</taxon>
        <taxon>Sternorrhyncha</taxon>
        <taxon>Aphidomorpha</taxon>
        <taxon>Aphidoidea</taxon>
        <taxon>Aphididae</taxon>
        <taxon>Lachninae</taxon>
        <taxon>Cinara</taxon>
    </lineage>
</organism>
<reference evidence="1 2" key="1">
    <citation type="submission" date="2019-08" db="EMBL/GenBank/DDBJ databases">
        <authorList>
            <person name="Alioto T."/>
            <person name="Alioto T."/>
            <person name="Gomez Garrido J."/>
        </authorList>
    </citation>
    <scope>NUCLEOTIDE SEQUENCE [LARGE SCALE GENOMIC DNA]</scope>
</reference>
<gene>
    <name evidence="1" type="ORF">CINCED_3A024597</name>
</gene>
<dbReference type="InterPro" id="IPR012337">
    <property type="entry name" value="RNaseH-like_sf"/>
</dbReference>
<keyword evidence="2" id="KW-1185">Reference proteome</keyword>
<dbReference type="OrthoDB" id="6623381at2759"/>
<dbReference type="AlphaFoldDB" id="A0A5E4MEX1"/>
<dbReference type="Proteomes" id="UP000325440">
    <property type="component" value="Unassembled WGS sequence"/>
</dbReference>
<dbReference type="PANTHER" id="PTHR37162">
    <property type="entry name" value="HAT FAMILY DIMERISATION DOMAINCONTAINING PROTEIN-RELATED"/>
    <property type="match status" value="1"/>
</dbReference>